<evidence type="ECO:0000313" key="2">
    <source>
        <dbReference type="Proteomes" id="UP001181693"/>
    </source>
</evidence>
<dbReference type="Proteomes" id="UP001181693">
    <property type="component" value="Unassembled WGS sequence"/>
</dbReference>
<sequence>MVILLNTGYIFKYTFNLKLGFIVYVWGKKKNIENIRNMCTFPVFFSLITLKVQQKIADLQKSKELLTFFKPHFAALISKQCN</sequence>
<comment type="caution">
    <text evidence="1">The sequence shown here is derived from an EMBL/GenBank/DDBJ whole genome shotgun (WGS) entry which is preliminary data.</text>
</comment>
<accession>A0AAV3AKY8</accession>
<protein>
    <submittedName>
        <fullName evidence="1">Uncharacterized protein</fullName>
    </submittedName>
</protein>
<evidence type="ECO:0000313" key="1">
    <source>
        <dbReference type="EMBL" id="DBA23437.1"/>
    </source>
</evidence>
<dbReference type="AlphaFoldDB" id="A0AAV3AKY8"/>
<organism evidence="1 2">
    <name type="scientific">Pyxicephalus adspersus</name>
    <name type="common">African bullfrog</name>
    <dbReference type="NCBI Taxonomy" id="30357"/>
    <lineage>
        <taxon>Eukaryota</taxon>
        <taxon>Metazoa</taxon>
        <taxon>Chordata</taxon>
        <taxon>Craniata</taxon>
        <taxon>Vertebrata</taxon>
        <taxon>Euteleostomi</taxon>
        <taxon>Amphibia</taxon>
        <taxon>Batrachia</taxon>
        <taxon>Anura</taxon>
        <taxon>Neobatrachia</taxon>
        <taxon>Ranoidea</taxon>
        <taxon>Pyxicephalidae</taxon>
        <taxon>Pyxicephalinae</taxon>
        <taxon>Pyxicephalus</taxon>
    </lineage>
</organism>
<gene>
    <name evidence="1" type="ORF">GDO54_014351</name>
</gene>
<reference evidence="1" key="1">
    <citation type="thesis" date="2020" institute="ProQuest LLC" country="789 East Eisenhower Parkway, Ann Arbor, MI, USA">
        <title>Comparative Genomics and Chromosome Evolution.</title>
        <authorList>
            <person name="Mudd A.B."/>
        </authorList>
    </citation>
    <scope>NUCLEOTIDE SEQUENCE</scope>
    <source>
        <strain evidence="1">1538</strain>
        <tissue evidence="1">Blood</tissue>
    </source>
</reference>
<keyword evidence="2" id="KW-1185">Reference proteome</keyword>
<proteinExistence type="predicted"/>
<name>A0AAV3AKY8_PYXAD</name>
<dbReference type="EMBL" id="DYDO01000006">
    <property type="protein sequence ID" value="DBA23437.1"/>
    <property type="molecule type" value="Genomic_DNA"/>
</dbReference>